<dbReference type="GO" id="GO:0016567">
    <property type="term" value="P:protein ubiquitination"/>
    <property type="evidence" value="ECO:0007669"/>
    <property type="project" value="TreeGrafter"/>
</dbReference>
<keyword evidence="3" id="KW-0862">Zinc</keyword>
<dbReference type="InterPro" id="IPR033275">
    <property type="entry name" value="MARCH-like"/>
</dbReference>
<dbReference type="SMART" id="SM00744">
    <property type="entry name" value="RINGv"/>
    <property type="match status" value="1"/>
</dbReference>
<feature type="transmembrane region" description="Helical" evidence="4">
    <location>
        <begin position="139"/>
        <end position="162"/>
    </location>
</feature>
<evidence type="ECO:0000256" key="4">
    <source>
        <dbReference type="SAM" id="Phobius"/>
    </source>
</evidence>
<accession>A0AAV6P3F3</accession>
<dbReference type="GO" id="GO:0008270">
    <property type="term" value="F:zinc ion binding"/>
    <property type="evidence" value="ECO:0007669"/>
    <property type="project" value="UniProtKB-KW"/>
</dbReference>
<keyword evidence="1" id="KW-0479">Metal-binding</keyword>
<dbReference type="GO" id="GO:0004842">
    <property type="term" value="F:ubiquitin-protein transferase activity"/>
    <property type="evidence" value="ECO:0007669"/>
    <property type="project" value="TreeGrafter"/>
</dbReference>
<dbReference type="GO" id="GO:0016020">
    <property type="term" value="C:membrane"/>
    <property type="evidence" value="ECO:0007669"/>
    <property type="project" value="TreeGrafter"/>
</dbReference>
<protein>
    <submittedName>
        <fullName evidence="6">E3 ubiquitin-protein ligase MARCHF8</fullName>
    </submittedName>
</protein>
<comment type="caution">
    <text evidence="6">The sequence shown here is derived from an EMBL/GenBank/DDBJ whole genome shotgun (WGS) entry which is preliminary data.</text>
</comment>
<dbReference type="FunFam" id="3.30.40.10:FF:000337">
    <property type="entry name" value="Zinc finger family protein"/>
    <property type="match status" value="1"/>
</dbReference>
<reference evidence="6 7" key="1">
    <citation type="journal article" date="2021" name="Hortic Res">
        <title>The domestication of Cucurbita argyrosperma as revealed by the genome of its wild relative.</title>
        <authorList>
            <person name="Barrera-Redondo J."/>
            <person name="Sanchez-de la Vega G."/>
            <person name="Aguirre-Liguori J.A."/>
            <person name="Castellanos-Morales G."/>
            <person name="Gutierrez-Guerrero Y.T."/>
            <person name="Aguirre-Dugua X."/>
            <person name="Aguirre-Planter E."/>
            <person name="Tenaillon M.I."/>
            <person name="Lira-Saade R."/>
            <person name="Eguiarte L.E."/>
        </authorList>
    </citation>
    <scope>NUCLEOTIDE SEQUENCE [LARGE SCALE GENOMIC DNA]</scope>
    <source>
        <strain evidence="6">JBR-2021</strain>
    </source>
</reference>
<evidence type="ECO:0000256" key="1">
    <source>
        <dbReference type="ARBA" id="ARBA00022723"/>
    </source>
</evidence>
<dbReference type="AlphaFoldDB" id="A0AAV6P3F3"/>
<evidence type="ECO:0000256" key="3">
    <source>
        <dbReference type="ARBA" id="ARBA00022833"/>
    </source>
</evidence>
<organism evidence="6 7">
    <name type="scientific">Cucurbita argyrosperma subsp. sororia</name>
    <dbReference type="NCBI Taxonomy" id="37648"/>
    <lineage>
        <taxon>Eukaryota</taxon>
        <taxon>Viridiplantae</taxon>
        <taxon>Streptophyta</taxon>
        <taxon>Embryophyta</taxon>
        <taxon>Tracheophyta</taxon>
        <taxon>Spermatophyta</taxon>
        <taxon>Magnoliopsida</taxon>
        <taxon>eudicotyledons</taxon>
        <taxon>Gunneridae</taxon>
        <taxon>Pentapetalae</taxon>
        <taxon>rosids</taxon>
        <taxon>fabids</taxon>
        <taxon>Cucurbitales</taxon>
        <taxon>Cucurbitaceae</taxon>
        <taxon>Cucurbiteae</taxon>
        <taxon>Cucurbita</taxon>
    </lineage>
</organism>
<dbReference type="PANTHER" id="PTHR23012">
    <property type="entry name" value="RING/FYVE/PHD ZINC FINGER DOMAIN-CONTAINING"/>
    <property type="match status" value="1"/>
</dbReference>
<evidence type="ECO:0000256" key="2">
    <source>
        <dbReference type="ARBA" id="ARBA00022771"/>
    </source>
</evidence>
<dbReference type="CDD" id="cd16495">
    <property type="entry name" value="RING_CH-C4HC3_MARCH"/>
    <property type="match status" value="1"/>
</dbReference>
<proteinExistence type="predicted"/>
<keyword evidence="4" id="KW-0472">Membrane</keyword>
<keyword evidence="2" id="KW-0863">Zinc-finger</keyword>
<dbReference type="EMBL" id="JAGKQH010000001">
    <property type="protein sequence ID" value="KAG6606993.1"/>
    <property type="molecule type" value="Genomic_DNA"/>
</dbReference>
<dbReference type="InterPro" id="IPR022143">
    <property type="entry name" value="DUF3675"/>
</dbReference>
<evidence type="ECO:0000313" key="6">
    <source>
        <dbReference type="EMBL" id="KAG6606993.1"/>
    </source>
</evidence>
<evidence type="ECO:0000313" key="7">
    <source>
        <dbReference type="Proteomes" id="UP000685013"/>
    </source>
</evidence>
<dbReference type="Pfam" id="PF12906">
    <property type="entry name" value="RINGv"/>
    <property type="match status" value="1"/>
</dbReference>
<dbReference type="PROSITE" id="PS51292">
    <property type="entry name" value="ZF_RING_CH"/>
    <property type="match status" value="1"/>
</dbReference>
<dbReference type="Proteomes" id="UP000685013">
    <property type="component" value="Chromosome 1"/>
</dbReference>
<feature type="non-terminal residue" evidence="6">
    <location>
        <position position="1"/>
    </location>
</feature>
<keyword evidence="7" id="KW-1185">Reference proteome</keyword>
<dbReference type="Pfam" id="PF12428">
    <property type="entry name" value="DUF3675"/>
    <property type="match status" value="1"/>
</dbReference>
<feature type="domain" description="RING-CH-type" evidence="5">
    <location>
        <begin position="21"/>
        <end position="81"/>
    </location>
</feature>
<feature type="transmembrane region" description="Helical" evidence="4">
    <location>
        <begin position="168"/>
        <end position="191"/>
    </location>
</feature>
<evidence type="ECO:0000259" key="5">
    <source>
        <dbReference type="PROSITE" id="PS51292"/>
    </source>
</evidence>
<dbReference type="InterPro" id="IPR011016">
    <property type="entry name" value="Znf_RING-CH"/>
</dbReference>
<dbReference type="PANTHER" id="PTHR23012:SF174">
    <property type="entry name" value="OS01G0121200 PROTEIN"/>
    <property type="match status" value="1"/>
</dbReference>
<name>A0AAV6P3F3_9ROSI</name>
<keyword evidence="4" id="KW-1133">Transmembrane helix</keyword>
<sequence length="297" mass="32989">MASTTADNMISSIDIDIESISPSSKLVECRICHDEDDESNMETPCSCRGSLKYAHRMCVQRWCNEKGNTICEICHQDFKPGYTAPPHVFYNGGISSLMHFRGSWEMSRPNQHVPAGMLDHEYLDSAFDDFISPSPCSVLCCRIVAVMFIVLLVLRHTLPIIISGAGEYSLTLLMLLILKIVGILLPIYVMVRVFTSIRRRRHYQKVIDSSTPFMARKLRAAYGPHSEPRATSHDPVGFCNEVFIICGETAETCLIRSSSSSTSPFLQLKGILISNPSFALQSSSSLSITIRSIAATL</sequence>
<keyword evidence="4" id="KW-0812">Transmembrane</keyword>
<gene>
    <name evidence="6" type="primary">MARCHF8</name>
    <name evidence="6" type="ORF">SDJN03_00335</name>
</gene>